<evidence type="ECO:0000259" key="4">
    <source>
        <dbReference type="Pfam" id="PF10377"/>
    </source>
</evidence>
<feature type="coiled-coil region" evidence="3">
    <location>
        <begin position="283"/>
        <end position="321"/>
    </location>
</feature>
<evidence type="ECO:0000256" key="2">
    <source>
        <dbReference type="ARBA" id="ARBA00023054"/>
    </source>
</evidence>
<sequence>MNELNLEKDLQAKMEMIENLRKNCETIETKNENQKILLKRFRLLCDDLMEFYRLNSTTTTDLKQQLSSYGRNFFKEINQLNEYLNEIINEMNQLQLRSSQQQQTIIELTDKNVNLENQIKLKNCQLKSLEQKLSEERIKNEECWKQIQEQFNRIETFKSGIINEKKIIDNFQQSYQDLNLNYQNYHQEIENLFTQLNEDLCSIQETISTLEQKHQTNIESIRKDISVEKDRQIQRLREQLLFDHKNELESLRQRFKLAISTTSIERTASETSLEKVQLDIVDQSAQEKEIQKLKSMLIEQRNEYEQTIQTLRNDHEKSVQTLRLEMDKQQTLRENINSSTTISTSVDTNDEMKNEKSDDEINFVKELAKDFNDFNRNVELLNSRSFISIPTTPDSPKLTTKLAQHLNVVNIDPNIDDKVTANSCEIGDTVLVYYEKKYENFIVYTSLSNLHYIHSDSFKEFDLTKDPITNEYDWIIAKVTEKEYCQIKKEENRYKLPVNTKFFRCDGDLIISIDEDCVIVGGGGCKFCNKFLNCSPLSS</sequence>
<keyword evidence="1" id="KW-0072">Autophagy</keyword>
<feature type="coiled-coil region" evidence="3">
    <location>
        <begin position="168"/>
        <end position="195"/>
    </location>
</feature>
<accession>A0ABQ8J436</accession>
<reference evidence="5 6" key="2">
    <citation type="journal article" date="2022" name="Mol. Biol. Evol.">
        <title>Comparative Genomics Reveals Insights into the Divergent Evolution of Astigmatic Mites and Household Pest Adaptations.</title>
        <authorList>
            <person name="Xiong Q."/>
            <person name="Wan A.T."/>
            <person name="Liu X."/>
            <person name="Fung C.S."/>
            <person name="Xiao X."/>
            <person name="Malainual N."/>
            <person name="Hou J."/>
            <person name="Wang L."/>
            <person name="Wang M."/>
            <person name="Yang K.Y."/>
            <person name="Cui Y."/>
            <person name="Leung E.L."/>
            <person name="Nong W."/>
            <person name="Shin S.K."/>
            <person name="Au S.W."/>
            <person name="Jeong K.Y."/>
            <person name="Chew F.T."/>
            <person name="Hui J.H."/>
            <person name="Leung T.F."/>
            <person name="Tungtrongchitr A."/>
            <person name="Zhong N."/>
            <person name="Liu Z."/>
            <person name="Tsui S.K."/>
        </authorList>
    </citation>
    <scope>NUCLEOTIDE SEQUENCE [LARGE SCALE GENOMIC DNA]</scope>
    <source>
        <strain evidence="5">Derp</strain>
    </source>
</reference>
<dbReference type="InterPro" id="IPR019460">
    <property type="entry name" value="Atg11_C"/>
</dbReference>
<dbReference type="PANTHER" id="PTHR13222">
    <property type="entry name" value="RB1-INDUCIBLE COILED-COIL"/>
    <property type="match status" value="1"/>
</dbReference>
<feature type="domain" description="Autophagy-related protein 11 C-terminal" evidence="4">
    <location>
        <begin position="415"/>
        <end position="505"/>
    </location>
</feature>
<dbReference type="PANTHER" id="PTHR13222:SF1">
    <property type="entry name" value="RB1-INDUCIBLE COILED-COIL PROTEIN 1"/>
    <property type="match status" value="1"/>
</dbReference>
<feature type="coiled-coil region" evidence="3">
    <location>
        <begin position="77"/>
        <end position="139"/>
    </location>
</feature>
<proteinExistence type="predicted"/>
<evidence type="ECO:0000313" key="6">
    <source>
        <dbReference type="Proteomes" id="UP000887458"/>
    </source>
</evidence>
<keyword evidence="2 3" id="KW-0175">Coiled coil</keyword>
<evidence type="ECO:0000313" key="5">
    <source>
        <dbReference type="EMBL" id="KAH9417301.1"/>
    </source>
</evidence>
<comment type="caution">
    <text evidence="5">The sequence shown here is derived from an EMBL/GenBank/DDBJ whole genome shotgun (WGS) entry which is preliminary data.</text>
</comment>
<dbReference type="EMBL" id="NJHN03000077">
    <property type="protein sequence ID" value="KAH9417301.1"/>
    <property type="molecule type" value="Genomic_DNA"/>
</dbReference>
<organism evidence="5 6">
    <name type="scientific">Dermatophagoides pteronyssinus</name>
    <name type="common">European house dust mite</name>
    <dbReference type="NCBI Taxonomy" id="6956"/>
    <lineage>
        <taxon>Eukaryota</taxon>
        <taxon>Metazoa</taxon>
        <taxon>Ecdysozoa</taxon>
        <taxon>Arthropoda</taxon>
        <taxon>Chelicerata</taxon>
        <taxon>Arachnida</taxon>
        <taxon>Acari</taxon>
        <taxon>Acariformes</taxon>
        <taxon>Sarcoptiformes</taxon>
        <taxon>Astigmata</taxon>
        <taxon>Psoroptidia</taxon>
        <taxon>Analgoidea</taxon>
        <taxon>Pyroglyphidae</taxon>
        <taxon>Dermatophagoidinae</taxon>
        <taxon>Dermatophagoides</taxon>
    </lineage>
</organism>
<evidence type="ECO:0000256" key="1">
    <source>
        <dbReference type="ARBA" id="ARBA00023006"/>
    </source>
</evidence>
<evidence type="ECO:0000256" key="3">
    <source>
        <dbReference type="SAM" id="Coils"/>
    </source>
</evidence>
<dbReference type="InterPro" id="IPR040040">
    <property type="entry name" value="ATG11"/>
</dbReference>
<name>A0ABQ8J436_DERPT</name>
<dbReference type="Pfam" id="PF10377">
    <property type="entry name" value="ATG11"/>
    <property type="match status" value="1"/>
</dbReference>
<dbReference type="Proteomes" id="UP000887458">
    <property type="component" value="Unassembled WGS sequence"/>
</dbReference>
<feature type="coiled-coil region" evidence="3">
    <location>
        <begin position="3"/>
        <end position="37"/>
    </location>
</feature>
<reference evidence="5 6" key="1">
    <citation type="journal article" date="2018" name="J. Allergy Clin. Immunol.">
        <title>High-quality assembly of Dermatophagoides pteronyssinus genome and transcriptome reveals a wide range of novel allergens.</title>
        <authorList>
            <person name="Liu X.Y."/>
            <person name="Yang K.Y."/>
            <person name="Wang M.Q."/>
            <person name="Kwok J.S."/>
            <person name="Zeng X."/>
            <person name="Yang Z."/>
            <person name="Xiao X.J."/>
            <person name="Lau C.P."/>
            <person name="Li Y."/>
            <person name="Huang Z.M."/>
            <person name="Ba J.G."/>
            <person name="Yim A.K."/>
            <person name="Ouyang C.Y."/>
            <person name="Ngai S.M."/>
            <person name="Chan T.F."/>
            <person name="Leung E.L."/>
            <person name="Liu L."/>
            <person name="Liu Z.G."/>
            <person name="Tsui S.K."/>
        </authorList>
    </citation>
    <scope>NUCLEOTIDE SEQUENCE [LARGE SCALE GENOMIC DNA]</scope>
    <source>
        <strain evidence="5">Derp</strain>
    </source>
</reference>
<gene>
    <name evidence="5" type="primary">RB1CC1_2</name>
    <name evidence="5" type="ORF">DERP_007298</name>
</gene>
<keyword evidence="6" id="KW-1185">Reference proteome</keyword>
<protein>
    <submittedName>
        <fullName evidence="5">RB1-inducible coiled-coil</fullName>
    </submittedName>
</protein>